<protein>
    <submittedName>
        <fullName evidence="2">DUF3325 domain-containing protein</fullName>
    </submittedName>
</protein>
<dbReference type="InterPro" id="IPR021762">
    <property type="entry name" value="DUF3325"/>
</dbReference>
<name>A0ABV2D381_9SPHN</name>
<accession>A0ABV2D381</accession>
<dbReference type="RefSeq" id="WP_353984801.1">
    <property type="nucleotide sequence ID" value="NZ_JBEWLY010000019.1"/>
</dbReference>
<keyword evidence="3" id="KW-1185">Reference proteome</keyword>
<sequence length="105" mass="11558">MTVLALAATLLAFALLGLSTDAHHGRRFGRRQTPERKRRMRLAGWISLAIALVPAVASRGWVFGPVLWLGLLMLSAGVVFLFLNFAPAAREPAGSGRHRRERLSR</sequence>
<evidence type="ECO:0000313" key="3">
    <source>
        <dbReference type="Proteomes" id="UP001548713"/>
    </source>
</evidence>
<feature type="transmembrane region" description="Helical" evidence="1">
    <location>
        <begin position="6"/>
        <end position="22"/>
    </location>
</feature>
<feature type="transmembrane region" description="Helical" evidence="1">
    <location>
        <begin position="67"/>
        <end position="89"/>
    </location>
</feature>
<organism evidence="2 3">
    <name type="scientific">Novosphingobium kalidii</name>
    <dbReference type="NCBI Taxonomy" id="3230299"/>
    <lineage>
        <taxon>Bacteria</taxon>
        <taxon>Pseudomonadati</taxon>
        <taxon>Pseudomonadota</taxon>
        <taxon>Alphaproteobacteria</taxon>
        <taxon>Sphingomonadales</taxon>
        <taxon>Sphingomonadaceae</taxon>
        <taxon>Novosphingobium</taxon>
    </lineage>
</organism>
<keyword evidence="1" id="KW-0812">Transmembrane</keyword>
<evidence type="ECO:0000313" key="2">
    <source>
        <dbReference type="EMBL" id="MET1756312.1"/>
    </source>
</evidence>
<dbReference type="Pfam" id="PF11804">
    <property type="entry name" value="DUF3325"/>
    <property type="match status" value="1"/>
</dbReference>
<reference evidence="2 3" key="1">
    <citation type="submission" date="2024-07" db="EMBL/GenBank/DDBJ databases">
        <title>Novosphingobium kalidii RD2P27.</title>
        <authorList>
            <person name="Sun J.-Q."/>
        </authorList>
    </citation>
    <scope>NUCLEOTIDE SEQUENCE [LARGE SCALE GENOMIC DNA]</scope>
    <source>
        <strain evidence="2 3">RD2P27</strain>
    </source>
</reference>
<dbReference type="EMBL" id="JBEWLY010000019">
    <property type="protein sequence ID" value="MET1756312.1"/>
    <property type="molecule type" value="Genomic_DNA"/>
</dbReference>
<comment type="caution">
    <text evidence="2">The sequence shown here is derived from an EMBL/GenBank/DDBJ whole genome shotgun (WGS) entry which is preliminary data.</text>
</comment>
<keyword evidence="1" id="KW-1133">Transmembrane helix</keyword>
<keyword evidence="1" id="KW-0472">Membrane</keyword>
<gene>
    <name evidence="2" type="ORF">ABVV53_12720</name>
</gene>
<evidence type="ECO:0000256" key="1">
    <source>
        <dbReference type="SAM" id="Phobius"/>
    </source>
</evidence>
<dbReference type="Proteomes" id="UP001548713">
    <property type="component" value="Unassembled WGS sequence"/>
</dbReference>
<feature type="transmembrane region" description="Helical" evidence="1">
    <location>
        <begin position="42"/>
        <end position="61"/>
    </location>
</feature>
<proteinExistence type="predicted"/>